<proteinExistence type="predicted"/>
<dbReference type="Pfam" id="PF02625">
    <property type="entry name" value="XdhC_CoxI"/>
    <property type="match status" value="1"/>
</dbReference>
<dbReference type="Gene3D" id="3.40.50.720">
    <property type="entry name" value="NAD(P)-binding Rossmann-like Domain"/>
    <property type="match status" value="1"/>
</dbReference>
<dbReference type="EMBL" id="CP104694">
    <property type="protein sequence ID" value="UXI68670.1"/>
    <property type="molecule type" value="Genomic_DNA"/>
</dbReference>
<evidence type="ECO:0000313" key="3">
    <source>
        <dbReference type="EMBL" id="UXI68670.1"/>
    </source>
</evidence>
<keyword evidence="4" id="KW-1185">Reference proteome</keyword>
<evidence type="ECO:0000259" key="2">
    <source>
        <dbReference type="Pfam" id="PF13478"/>
    </source>
</evidence>
<dbReference type="InterPro" id="IPR003777">
    <property type="entry name" value="XdhC_CoxI"/>
</dbReference>
<protein>
    <submittedName>
        <fullName evidence="3">XdhC family protein</fullName>
    </submittedName>
</protein>
<dbReference type="Pfam" id="PF13478">
    <property type="entry name" value="XdhC_C"/>
    <property type="match status" value="1"/>
</dbReference>
<accession>A0ABY6BFR7</accession>
<dbReference type="InterPro" id="IPR052698">
    <property type="entry name" value="MoCofactor_Util/Proc"/>
</dbReference>
<feature type="domain" description="XdhC- CoxI" evidence="1">
    <location>
        <begin position="14"/>
        <end position="72"/>
    </location>
</feature>
<dbReference type="InterPro" id="IPR036291">
    <property type="entry name" value="NAD(P)-bd_dom_sf"/>
</dbReference>
<reference evidence="3" key="1">
    <citation type="submission" date="2022-09" db="EMBL/GenBank/DDBJ databases">
        <title>Tahibacter sp. nov., isolated from a fresh water.</title>
        <authorList>
            <person name="Baek J.H."/>
            <person name="Lee J.K."/>
            <person name="Kim J.M."/>
            <person name="Jeon C.O."/>
        </authorList>
    </citation>
    <scope>NUCLEOTIDE SEQUENCE</scope>
    <source>
        <strain evidence="3">W38</strain>
    </source>
</reference>
<sequence length="233" mass="24976">MDERLFGRLGEWLAHGPVVVATVLQTRGATPRKGGSRMLVTAASQSFSIGGGEAEARVIAAARRLLADNGDRAPVEIDLSGRPDAAGVCGGSMQLALRRWSGPTDRERAETIFRQLRAGNTVTLGETDIGHAGATSRTRPDERLLIAGGGHCGVALYEMARHLDFDIWIFDPRDACFADGDFRDAHVLSGDYVQLATALDTTRPVYAVLLNRDFPTDVATLEVLASKPPHSLA</sequence>
<organism evidence="3 4">
    <name type="scientific">Tahibacter amnicola</name>
    <dbReference type="NCBI Taxonomy" id="2976241"/>
    <lineage>
        <taxon>Bacteria</taxon>
        <taxon>Pseudomonadati</taxon>
        <taxon>Pseudomonadota</taxon>
        <taxon>Gammaproteobacteria</taxon>
        <taxon>Lysobacterales</taxon>
        <taxon>Rhodanobacteraceae</taxon>
        <taxon>Tahibacter</taxon>
    </lineage>
</organism>
<dbReference type="PANTHER" id="PTHR30388">
    <property type="entry name" value="ALDEHYDE OXIDOREDUCTASE MOLYBDENUM COFACTOR ASSEMBLY PROTEIN"/>
    <property type="match status" value="1"/>
</dbReference>
<name>A0ABY6BFR7_9GAMM</name>
<dbReference type="SUPFAM" id="SSF51735">
    <property type="entry name" value="NAD(P)-binding Rossmann-fold domains"/>
    <property type="match status" value="1"/>
</dbReference>
<evidence type="ECO:0000313" key="4">
    <source>
        <dbReference type="Proteomes" id="UP001064632"/>
    </source>
</evidence>
<gene>
    <name evidence="3" type="ORF">N4264_03185</name>
</gene>
<dbReference type="InterPro" id="IPR027051">
    <property type="entry name" value="XdhC_Rossmann_dom"/>
</dbReference>
<feature type="domain" description="XdhC Rossmann" evidence="2">
    <location>
        <begin position="144"/>
        <end position="225"/>
    </location>
</feature>
<dbReference type="PANTHER" id="PTHR30388:SF6">
    <property type="entry name" value="XANTHINE DEHYDROGENASE SUBUNIT A-RELATED"/>
    <property type="match status" value="1"/>
</dbReference>
<evidence type="ECO:0000259" key="1">
    <source>
        <dbReference type="Pfam" id="PF02625"/>
    </source>
</evidence>
<dbReference type="RefSeq" id="WP_261695629.1">
    <property type="nucleotide sequence ID" value="NZ_CP104694.1"/>
</dbReference>
<dbReference type="Proteomes" id="UP001064632">
    <property type="component" value="Chromosome"/>
</dbReference>